<dbReference type="Proteomes" id="UP000255505">
    <property type="component" value="Chromosome I"/>
</dbReference>
<protein>
    <submittedName>
        <fullName evidence="2">Uncharacterized protein</fullName>
    </submittedName>
</protein>
<organism evidence="2 3">
    <name type="scientific">Cupriavidus taiwanensis</name>
    <dbReference type="NCBI Taxonomy" id="164546"/>
    <lineage>
        <taxon>Bacteria</taxon>
        <taxon>Pseudomonadati</taxon>
        <taxon>Pseudomonadota</taxon>
        <taxon>Betaproteobacteria</taxon>
        <taxon>Burkholderiales</taxon>
        <taxon>Burkholderiaceae</taxon>
        <taxon>Cupriavidus</taxon>
    </lineage>
</organism>
<dbReference type="RefSeq" id="WP_197722950.1">
    <property type="nucleotide sequence ID" value="NZ_LT991976.1"/>
</dbReference>
<accession>A0A375IF00</accession>
<evidence type="ECO:0000256" key="1">
    <source>
        <dbReference type="SAM" id="MobiDB-lite"/>
    </source>
</evidence>
<feature type="compositionally biased region" description="Basic and acidic residues" evidence="1">
    <location>
        <begin position="113"/>
        <end position="122"/>
    </location>
</feature>
<gene>
    <name evidence="2" type="ORF">CT19425_80036</name>
</gene>
<dbReference type="EMBL" id="LT991976">
    <property type="protein sequence ID" value="SPK72658.1"/>
    <property type="molecule type" value="Genomic_DNA"/>
</dbReference>
<sequence length="150" mass="16233">MDQQAAKIAAGDMTAVESMLIHQANTLDMMFNRLAYQATQSEYLNERDAHLRHALRAQAQCRATLETLAEIKNPRPVAFVKQANIAAGPQQVNNSVPPSCARESAGNPPNELLELKDGERLDTGTTGAAGRGDPPLETVAEVHRPRHAKG</sequence>
<dbReference type="AlphaFoldDB" id="A0A375IF00"/>
<reference evidence="2 3" key="1">
    <citation type="submission" date="2018-01" db="EMBL/GenBank/DDBJ databases">
        <authorList>
            <person name="Gaut B.S."/>
            <person name="Morton B.R."/>
            <person name="Clegg M.T."/>
            <person name="Duvall M.R."/>
        </authorList>
    </citation>
    <scope>NUCLEOTIDE SEQUENCE [LARGE SCALE GENOMIC DNA]</scope>
    <source>
        <strain evidence="2">Cupriavidus taiwanensis LMG 19425</strain>
    </source>
</reference>
<evidence type="ECO:0000313" key="3">
    <source>
        <dbReference type="Proteomes" id="UP000255505"/>
    </source>
</evidence>
<evidence type="ECO:0000313" key="2">
    <source>
        <dbReference type="EMBL" id="SPK72658.1"/>
    </source>
</evidence>
<proteinExistence type="predicted"/>
<name>A0A375IF00_9BURK</name>
<feature type="region of interest" description="Disordered" evidence="1">
    <location>
        <begin position="90"/>
        <end position="150"/>
    </location>
</feature>